<keyword evidence="4" id="KW-1185">Reference proteome</keyword>
<dbReference type="EMBL" id="CADCXU010016585">
    <property type="protein sequence ID" value="CAB0005692.1"/>
    <property type="molecule type" value="Genomic_DNA"/>
</dbReference>
<evidence type="ECO:0000313" key="3">
    <source>
        <dbReference type="EMBL" id="CAB0005692.1"/>
    </source>
</evidence>
<dbReference type="AlphaFoldDB" id="A0A6H5GQC2"/>
<sequence length="158" mass="17771">MVAHPGRSHLSGRSPRSFTLKWSLTPDVHTQMVAHLGSSHLNGRSPWSIVYTQIIAHSGLSHSNRRSPWSITLKWSLTLVVHTQMIAHPSPSNVCVQRRILFQSSNDGNTTTSTLSFIATKDDDGKNLTCQAENTALSSKPIFDYWTLHIHCEYNMQY</sequence>
<feature type="domain" description="CD80-like immunoglobulin C2-set" evidence="2">
    <location>
        <begin position="105"/>
        <end position="139"/>
    </location>
</feature>
<accession>A0A6H5GQC2</accession>
<evidence type="ECO:0000313" key="4">
    <source>
        <dbReference type="Proteomes" id="UP000479000"/>
    </source>
</evidence>
<dbReference type="InterPro" id="IPR013162">
    <property type="entry name" value="CD80_C2-set"/>
</dbReference>
<dbReference type="SUPFAM" id="SSF48726">
    <property type="entry name" value="Immunoglobulin"/>
    <property type="match status" value="1"/>
</dbReference>
<organism evidence="3 4">
    <name type="scientific">Nesidiocoris tenuis</name>
    <dbReference type="NCBI Taxonomy" id="355587"/>
    <lineage>
        <taxon>Eukaryota</taxon>
        <taxon>Metazoa</taxon>
        <taxon>Ecdysozoa</taxon>
        <taxon>Arthropoda</taxon>
        <taxon>Hexapoda</taxon>
        <taxon>Insecta</taxon>
        <taxon>Pterygota</taxon>
        <taxon>Neoptera</taxon>
        <taxon>Paraneoptera</taxon>
        <taxon>Hemiptera</taxon>
        <taxon>Heteroptera</taxon>
        <taxon>Panheteroptera</taxon>
        <taxon>Cimicomorpha</taxon>
        <taxon>Miridae</taxon>
        <taxon>Dicyphina</taxon>
        <taxon>Nesidiocoris</taxon>
    </lineage>
</organism>
<reference evidence="3 4" key="1">
    <citation type="submission" date="2020-02" db="EMBL/GenBank/DDBJ databases">
        <authorList>
            <person name="Ferguson B K."/>
        </authorList>
    </citation>
    <scope>NUCLEOTIDE SEQUENCE [LARGE SCALE GENOMIC DNA]</scope>
</reference>
<dbReference type="Gene3D" id="2.60.40.10">
    <property type="entry name" value="Immunoglobulins"/>
    <property type="match status" value="1"/>
</dbReference>
<dbReference type="Pfam" id="PF08205">
    <property type="entry name" value="C2-set_2"/>
    <property type="match status" value="1"/>
</dbReference>
<dbReference type="InterPro" id="IPR013783">
    <property type="entry name" value="Ig-like_fold"/>
</dbReference>
<evidence type="ECO:0000256" key="1">
    <source>
        <dbReference type="ARBA" id="ARBA00023157"/>
    </source>
</evidence>
<gene>
    <name evidence="3" type="ORF">NTEN_LOCUS11169</name>
</gene>
<dbReference type="OrthoDB" id="6624148at2759"/>
<protein>
    <recommendedName>
        <fullName evidence="2">CD80-like immunoglobulin C2-set domain-containing protein</fullName>
    </recommendedName>
</protein>
<dbReference type="InterPro" id="IPR036179">
    <property type="entry name" value="Ig-like_dom_sf"/>
</dbReference>
<dbReference type="Proteomes" id="UP000479000">
    <property type="component" value="Unassembled WGS sequence"/>
</dbReference>
<keyword evidence="1" id="KW-1015">Disulfide bond</keyword>
<evidence type="ECO:0000259" key="2">
    <source>
        <dbReference type="Pfam" id="PF08205"/>
    </source>
</evidence>
<proteinExistence type="predicted"/>
<name>A0A6H5GQC2_9HEMI</name>